<dbReference type="PRINTS" id="PR00149">
    <property type="entry name" value="FUMRATELYASE"/>
</dbReference>
<dbReference type="GO" id="GO:0006099">
    <property type="term" value="P:tricarboxylic acid cycle"/>
    <property type="evidence" value="ECO:0007669"/>
    <property type="project" value="InterPro"/>
</dbReference>
<keyword evidence="7" id="KW-1185">Reference proteome</keyword>
<dbReference type="GO" id="GO:0006106">
    <property type="term" value="P:fumarate metabolic process"/>
    <property type="evidence" value="ECO:0007669"/>
    <property type="project" value="InterPro"/>
</dbReference>
<comment type="similarity">
    <text evidence="1">Belongs to the class-II fumarase/aspartase family. Fumarase subfamily.</text>
</comment>
<dbReference type="AlphaFoldDB" id="A0AAU9FM88"/>
<dbReference type="Pfam" id="PF00206">
    <property type="entry name" value="Lyase_1"/>
    <property type="match status" value="1"/>
</dbReference>
<dbReference type="GO" id="GO:0006108">
    <property type="term" value="P:malate metabolic process"/>
    <property type="evidence" value="ECO:0007669"/>
    <property type="project" value="TreeGrafter"/>
</dbReference>
<dbReference type="GO" id="GO:0004333">
    <property type="term" value="F:fumarate hydratase activity"/>
    <property type="evidence" value="ECO:0007669"/>
    <property type="project" value="UniProtKB-EC"/>
</dbReference>
<dbReference type="PANTHER" id="PTHR11444:SF1">
    <property type="entry name" value="FUMARATE HYDRATASE, MITOCHONDRIAL"/>
    <property type="match status" value="1"/>
</dbReference>
<dbReference type="InterPro" id="IPR022761">
    <property type="entry name" value="Fumarate_lyase_N"/>
</dbReference>
<accession>A0AAU9FM88</accession>
<dbReference type="SUPFAM" id="SSF48557">
    <property type="entry name" value="L-aspartase-like"/>
    <property type="match status" value="1"/>
</dbReference>
<evidence type="ECO:0000259" key="4">
    <source>
        <dbReference type="Pfam" id="PF00206"/>
    </source>
</evidence>
<dbReference type="Gene3D" id="1.10.40.30">
    <property type="entry name" value="Fumarase/aspartase (C-terminal domain)"/>
    <property type="match status" value="1"/>
</dbReference>
<dbReference type="Gene3D" id="1.20.200.10">
    <property type="entry name" value="Fumarase/aspartase (Central domain)"/>
    <property type="match status" value="1"/>
</dbReference>
<evidence type="ECO:0000256" key="1">
    <source>
        <dbReference type="ARBA" id="ARBA00009084"/>
    </source>
</evidence>
<dbReference type="PANTHER" id="PTHR11444">
    <property type="entry name" value="ASPARTATEAMMONIA/ARGININOSUCCINATE/ADENYLOSUCCINATE LYASE"/>
    <property type="match status" value="1"/>
</dbReference>
<sequence>MDNEGKKTRQESDTLGAMEVPVDRYYGAQTMRCLLNFRIGGTEERMPKPIVQAMGILKKAAAEVNQEYGLDSKISAAISSAADEVISGKLYDEGHFPLPIWQTGSGTQTNMNTNEVIGNRAIEILGGTVGTKDPVHPNDHVNKSQSSNDTFPSAIHIAVATALVTQLKPALTKLRDSLNGKAIEWKNIIKIGRTHTQDAVPITLGQEFSGYTQQMTNGLHRLDAVMPRVYQLALGGTAVGTGLNTRKGFAENCVKRISKFTSLPFVVAPNLFEALASRDAMVEVHGALNTVATSLMKIGNDIRFLGSGPRCGLGELVLPENEPGSSIMPGKVNPTQCEAMTMICAQVMGNHFAVTTGGANGHFELNVFKPLIASNVLRSIKLLTDGCTSFCVNCVQGIKPNKEKMAKIVEESLMLVTALNPHIGYDKSALIAKTAHLNGTTLKQEALNAGISEKDFDEWVRPEKMLGPS</sequence>
<dbReference type="InterPro" id="IPR020557">
    <property type="entry name" value="Fumarate_lyase_CS"/>
</dbReference>
<feature type="domain" description="Fumarate lyase N-terminal" evidence="4">
    <location>
        <begin position="16"/>
        <end position="349"/>
    </location>
</feature>
<dbReference type="EMBL" id="AP029265">
    <property type="protein sequence ID" value="BFF96631.1"/>
    <property type="molecule type" value="Genomic_DNA"/>
</dbReference>
<dbReference type="Proteomes" id="UP001500889">
    <property type="component" value="Chromosome J"/>
</dbReference>
<evidence type="ECO:0000313" key="7">
    <source>
        <dbReference type="Proteomes" id="UP001500889"/>
    </source>
</evidence>
<evidence type="ECO:0000259" key="5">
    <source>
        <dbReference type="Pfam" id="PF10415"/>
    </source>
</evidence>
<dbReference type="CDD" id="cd01362">
    <property type="entry name" value="Fumarase_classII"/>
    <property type="match status" value="1"/>
</dbReference>
<dbReference type="Pfam" id="PF10415">
    <property type="entry name" value="FumaraseC_C"/>
    <property type="match status" value="1"/>
</dbReference>
<evidence type="ECO:0000313" key="6">
    <source>
        <dbReference type="EMBL" id="BFF96631.1"/>
    </source>
</evidence>
<dbReference type="EC" id="4.2.1.2" evidence="2"/>
<dbReference type="InterPro" id="IPR008948">
    <property type="entry name" value="L-Aspartase-like"/>
</dbReference>
<evidence type="ECO:0000256" key="2">
    <source>
        <dbReference type="ARBA" id="ARBA00012921"/>
    </source>
</evidence>
<dbReference type="InterPro" id="IPR000362">
    <property type="entry name" value="Fumarate_lyase_fam"/>
</dbReference>
<dbReference type="GO" id="GO:0005739">
    <property type="term" value="C:mitochondrion"/>
    <property type="evidence" value="ECO:0007669"/>
    <property type="project" value="TreeGrafter"/>
</dbReference>
<dbReference type="FunFam" id="1.20.200.10:FF:000001">
    <property type="entry name" value="Fumarate hydratase, mitochondrial"/>
    <property type="match status" value="1"/>
</dbReference>
<feature type="domain" description="Fumarase C C-terminal" evidence="5">
    <location>
        <begin position="415"/>
        <end position="466"/>
    </location>
</feature>
<protein>
    <recommendedName>
        <fullName evidence="2">fumarate hydratase</fullName>
        <ecNumber evidence="2">4.2.1.2</ecNumber>
    </recommendedName>
</protein>
<dbReference type="NCBIfam" id="NF008909">
    <property type="entry name" value="PRK12273.1"/>
    <property type="match status" value="1"/>
</dbReference>
<dbReference type="InterPro" id="IPR018951">
    <property type="entry name" value="Fumarase_C_C"/>
</dbReference>
<reference evidence="6 7" key="1">
    <citation type="submission" date="2024-02" db="EMBL/GenBank/DDBJ databases">
        <title>A chromosome-level genome assembly of Drosophila madeirensis, a fruit fly species endemic to Madeira island.</title>
        <authorList>
            <person name="Tomihara K."/>
            <person name="Llopart A."/>
            <person name="Yamamoto D."/>
        </authorList>
    </citation>
    <scope>NUCLEOTIDE SEQUENCE [LARGE SCALE GENOMIC DNA]</scope>
    <source>
        <strain evidence="6 7">RF1</strain>
    </source>
</reference>
<evidence type="ECO:0000256" key="3">
    <source>
        <dbReference type="ARBA" id="ARBA00023239"/>
    </source>
</evidence>
<organism evidence="6 7">
    <name type="scientific">Drosophila madeirensis</name>
    <name type="common">Fruit fly</name>
    <dbReference type="NCBI Taxonomy" id="30013"/>
    <lineage>
        <taxon>Eukaryota</taxon>
        <taxon>Metazoa</taxon>
        <taxon>Ecdysozoa</taxon>
        <taxon>Arthropoda</taxon>
        <taxon>Hexapoda</taxon>
        <taxon>Insecta</taxon>
        <taxon>Pterygota</taxon>
        <taxon>Neoptera</taxon>
        <taxon>Endopterygota</taxon>
        <taxon>Diptera</taxon>
        <taxon>Brachycera</taxon>
        <taxon>Muscomorpha</taxon>
        <taxon>Ephydroidea</taxon>
        <taxon>Drosophilidae</taxon>
        <taxon>Drosophila</taxon>
        <taxon>Sophophora</taxon>
    </lineage>
</organism>
<keyword evidence="3" id="KW-0456">Lyase</keyword>
<name>A0AAU9FM88_DROMD</name>
<dbReference type="FunFam" id="1.10.275.10:FF:000001">
    <property type="entry name" value="Fumarate hydratase, mitochondrial"/>
    <property type="match status" value="1"/>
</dbReference>
<dbReference type="InterPro" id="IPR005677">
    <property type="entry name" value="Fum_hydII"/>
</dbReference>
<dbReference type="PROSITE" id="PS00163">
    <property type="entry name" value="FUMARATE_LYASES"/>
    <property type="match status" value="1"/>
</dbReference>
<dbReference type="Gene3D" id="1.10.275.10">
    <property type="entry name" value="Fumarase/aspartase (N-terminal domain)"/>
    <property type="match status" value="1"/>
</dbReference>
<dbReference type="FunFam" id="1.10.40.30:FF:000002">
    <property type="entry name" value="Fumarate hydratase class II"/>
    <property type="match status" value="1"/>
</dbReference>
<dbReference type="NCBIfam" id="TIGR00979">
    <property type="entry name" value="fumC_II"/>
    <property type="match status" value="1"/>
</dbReference>
<proteinExistence type="inferred from homology"/>
<dbReference type="InterPro" id="IPR024083">
    <property type="entry name" value="Fumarase/histidase_N"/>
</dbReference>
<gene>
    <name evidence="6" type="ORF">DMAD_05223</name>
</gene>
<dbReference type="HAMAP" id="MF_00743">
    <property type="entry name" value="FumaraseC"/>
    <property type="match status" value="1"/>
</dbReference>